<feature type="transmembrane region" description="Helical" evidence="2">
    <location>
        <begin position="109"/>
        <end position="136"/>
    </location>
</feature>
<dbReference type="InterPro" id="IPR052994">
    <property type="entry name" value="Tiny_macrocysts_regulators"/>
</dbReference>
<proteinExistence type="predicted"/>
<feature type="transmembrane region" description="Helical" evidence="2">
    <location>
        <begin position="276"/>
        <end position="297"/>
    </location>
</feature>
<dbReference type="Proteomes" id="UP000054350">
    <property type="component" value="Unassembled WGS sequence"/>
</dbReference>
<feature type="compositionally biased region" description="Basic and acidic residues" evidence="1">
    <location>
        <begin position="1404"/>
        <end position="1417"/>
    </location>
</feature>
<evidence type="ECO:0000313" key="5">
    <source>
        <dbReference type="Proteomes" id="UP000054350"/>
    </source>
</evidence>
<evidence type="ECO:0000256" key="2">
    <source>
        <dbReference type="SAM" id="Phobius"/>
    </source>
</evidence>
<feature type="transmembrane region" description="Helical" evidence="2">
    <location>
        <begin position="249"/>
        <end position="270"/>
    </location>
</feature>
<feature type="transmembrane region" description="Helical" evidence="2">
    <location>
        <begin position="148"/>
        <end position="172"/>
    </location>
</feature>
<keyword evidence="2" id="KW-0472">Membrane</keyword>
<feature type="transmembrane region" description="Helical" evidence="2">
    <location>
        <begin position="1123"/>
        <end position="1146"/>
    </location>
</feature>
<name>A0A0L0TEW0_ALLM3</name>
<dbReference type="Pfam" id="PF25474">
    <property type="entry name" value="TPR_TmcB"/>
    <property type="match status" value="1"/>
</dbReference>
<keyword evidence="2" id="KW-1133">Transmembrane helix</keyword>
<protein>
    <recommendedName>
        <fullName evidence="3">TmcB/TmcC TPR repeats domain-containing protein</fullName>
    </recommendedName>
</protein>
<keyword evidence="2" id="KW-0812">Transmembrane</keyword>
<feature type="transmembrane region" description="Helical" evidence="2">
    <location>
        <begin position="192"/>
        <end position="208"/>
    </location>
</feature>
<feature type="domain" description="TmcB/TmcC TPR repeats" evidence="3">
    <location>
        <begin position="444"/>
        <end position="559"/>
    </location>
</feature>
<reference evidence="5" key="2">
    <citation type="submission" date="2009-11" db="EMBL/GenBank/DDBJ databases">
        <title>The Genome Sequence of Allomyces macrogynus strain ATCC 38327.</title>
        <authorList>
            <consortium name="The Broad Institute Genome Sequencing Platform"/>
            <person name="Russ C."/>
            <person name="Cuomo C."/>
            <person name="Shea T."/>
            <person name="Young S.K."/>
            <person name="Zeng Q."/>
            <person name="Koehrsen M."/>
            <person name="Haas B."/>
            <person name="Borodovsky M."/>
            <person name="Guigo R."/>
            <person name="Alvarado L."/>
            <person name="Berlin A."/>
            <person name="Borenstein D."/>
            <person name="Chen Z."/>
            <person name="Engels R."/>
            <person name="Freedman E."/>
            <person name="Gellesch M."/>
            <person name="Goldberg J."/>
            <person name="Griggs A."/>
            <person name="Gujja S."/>
            <person name="Heiman D."/>
            <person name="Hepburn T."/>
            <person name="Howarth C."/>
            <person name="Jen D."/>
            <person name="Larson L."/>
            <person name="Lewis B."/>
            <person name="Mehta T."/>
            <person name="Park D."/>
            <person name="Pearson M."/>
            <person name="Roberts A."/>
            <person name="Saif S."/>
            <person name="Shenoy N."/>
            <person name="Sisk P."/>
            <person name="Stolte C."/>
            <person name="Sykes S."/>
            <person name="Walk T."/>
            <person name="White J."/>
            <person name="Yandava C."/>
            <person name="Burger G."/>
            <person name="Gray M.W."/>
            <person name="Holland P.W.H."/>
            <person name="King N."/>
            <person name="Lang F.B.F."/>
            <person name="Roger A.J."/>
            <person name="Ruiz-Trillo I."/>
            <person name="Lander E."/>
            <person name="Nusbaum C."/>
        </authorList>
    </citation>
    <scope>NUCLEOTIDE SEQUENCE [LARGE SCALE GENOMIC DNA]</scope>
    <source>
        <strain evidence="5">ATCC 38327</strain>
    </source>
</reference>
<dbReference type="PANTHER" id="PTHR31600">
    <property type="entry name" value="TINY MACROCYSTS PROTEIN B-RELATED"/>
    <property type="match status" value="1"/>
</dbReference>
<dbReference type="InterPro" id="IPR057352">
    <property type="entry name" value="TPR_TmcB/C"/>
</dbReference>
<dbReference type="VEuPathDB" id="FungiDB:AMAG_17452"/>
<gene>
    <name evidence="4" type="ORF">AMAG_17452</name>
</gene>
<feature type="region of interest" description="Disordered" evidence="1">
    <location>
        <begin position="564"/>
        <end position="604"/>
    </location>
</feature>
<feature type="compositionally biased region" description="Low complexity" evidence="1">
    <location>
        <begin position="1264"/>
        <end position="1291"/>
    </location>
</feature>
<evidence type="ECO:0000259" key="3">
    <source>
        <dbReference type="Pfam" id="PF25474"/>
    </source>
</evidence>
<accession>A0A0L0TEW0</accession>
<dbReference type="PANTHER" id="PTHR31600:SF2">
    <property type="entry name" value="GAMETE ENRICHED GENE 10 PROTEIN-RELATED"/>
    <property type="match status" value="1"/>
</dbReference>
<feature type="region of interest" description="Disordered" evidence="1">
    <location>
        <begin position="1257"/>
        <end position="1291"/>
    </location>
</feature>
<keyword evidence="5" id="KW-1185">Reference proteome</keyword>
<feature type="transmembrane region" description="Helical" evidence="2">
    <location>
        <begin position="824"/>
        <end position="846"/>
    </location>
</feature>
<organism evidence="4 5">
    <name type="scientific">Allomyces macrogynus (strain ATCC 38327)</name>
    <name type="common">Allomyces javanicus var. macrogynus</name>
    <dbReference type="NCBI Taxonomy" id="578462"/>
    <lineage>
        <taxon>Eukaryota</taxon>
        <taxon>Fungi</taxon>
        <taxon>Fungi incertae sedis</taxon>
        <taxon>Blastocladiomycota</taxon>
        <taxon>Blastocladiomycetes</taxon>
        <taxon>Blastocladiales</taxon>
        <taxon>Blastocladiaceae</taxon>
        <taxon>Allomyces</taxon>
    </lineage>
</organism>
<evidence type="ECO:0000256" key="1">
    <source>
        <dbReference type="SAM" id="MobiDB-lite"/>
    </source>
</evidence>
<feature type="region of interest" description="Disordered" evidence="1">
    <location>
        <begin position="1394"/>
        <end position="1444"/>
    </location>
</feature>
<dbReference type="OrthoDB" id="5569271at2759"/>
<feature type="transmembrane region" description="Helical" evidence="2">
    <location>
        <begin position="938"/>
        <end position="960"/>
    </location>
</feature>
<sequence length="1444" mass="156692">MLLVQRIQTLYFELAYALTAENHVIDLLEAFSTLLEFFQISAFIFSPQFTAWGAPDFQAGLKYALLSFDSTTLDSAFEVAIVAMFLAFMLLVAQIYRKGGISQFRVLQFARVLIGVLGTFLLMPIVENCIHATYAYLVHHEDTTHRDWTSVLVLDGIVLVGLLVPAFGMAYLQGPDYRKLTAFSHTSSRQQVILLAVKVIISVAYGVVPAALFPYILLVCLIAHMTVSFYMPPYFYLVSNLIWTGQQAALIYGALILAILTQSGATAPVSGDPHPLLYAAILGMIPAGMAGSALFYYRVRSLLAGLGVWTAAIRAQKPSLMINTGPATTTVDADDDDEDHMTGLPHFRDLAAAVPAADLLHRCRFPLDVMFAANTLFVTFGSARGLWPGTWIALSAVLGDHSVQQKGLIQSLIRKTLAKRITSLDTRFGFYSIIKNFEISVFRQQGEDTRRLDVLDIIRYHYNYTEAMKNYLAALKWSHQFWKVCSAERVAVDALGYIADKMQVHQSAALHHYHVLLERFPSSISILRSYAAFVMDCINNERLGDEILEFADRLEEDRAAGATVGLHHGHPSQEAPGRRTGSPTTDDSRSEHSSSYSQSKSSDLMSSINSQSIFDVAAFDERRNEVAMGTIRSLSRSIIVSLVVLISAGIILYPLGMMFFSSATASSDLLLNAGILRRFLHAGALSLRELQLLAKNSNSTTAAIAAQQADVLAYAKDVYSSIDQMFYRSNQTLDNSLVAYLTTATLTDVHFPSLTTTKLSPLALCEFFYLSLYSAALTPAANLASEPNMEWGVANSLSTAFFDFVQGIIAAYQSSYEAGVRMRAIALQTVAGLSTGVPLLIFLIVFTPKWLRLRRELAATTKLFARIPRNVASVLATDMKERIQAKLESEGMLEHGVRIDKAAMAGADVDGGNSSSGGAAGAAARESTAHRTLAMRVLGAYVGAFLLALVLIITYTLCLVQPIQLTFQRGSLVNYGGMRLSIILRLNYEARELARAAPGDPQRRVWANAITDHLELLTSVHTSVLYGNVTLGLPRTVGRLPAADAITFTPACASAQWSCLSVDETIVFFESRMRRVLLATADVNPHDLADLSTVVDPSSAFFSNLLALRGIYATMDQDVIDHYLIAAQVAFGLMFPIMGGVAYYLWRTDAFVQDRIRRTRNILFQLPDETVRTIPAIAEYLDRGTIDTVSIPSEMSFHIAALLGQHAPGSAAASRHASIASNARLSATVATSGALAPASPTNDRRVSFNLDPVMEAAVPPVPGARPRTTSGSSAASTARRTSVTDSIASAISGRRRRSLTESISSALGIRRRSHAAVAPPPSATVDTTEEEVIGVGSGSVSETPASNESVNAAMFRSPRTGMSDSWSASAVGDSELRLSRRASVVTREVASRFGAAVPTSMPDPDERPPSLPRRNDEEMGASGLENGGSAVLMNGRGAKDDGLR</sequence>
<feature type="transmembrane region" description="Helical" evidence="2">
    <location>
        <begin position="638"/>
        <end position="663"/>
    </location>
</feature>
<evidence type="ECO:0000313" key="4">
    <source>
        <dbReference type="EMBL" id="KNE73282.1"/>
    </source>
</evidence>
<feature type="transmembrane region" description="Helical" evidence="2">
    <location>
        <begin position="76"/>
        <end position="97"/>
    </location>
</feature>
<feature type="compositionally biased region" description="Low complexity" evidence="1">
    <location>
        <begin position="593"/>
        <end position="604"/>
    </location>
</feature>
<dbReference type="EMBL" id="GG745393">
    <property type="protein sequence ID" value="KNE73282.1"/>
    <property type="molecule type" value="Genomic_DNA"/>
</dbReference>
<feature type="transmembrane region" description="Helical" evidence="2">
    <location>
        <begin position="214"/>
        <end position="237"/>
    </location>
</feature>
<reference evidence="4 5" key="1">
    <citation type="submission" date="2009-11" db="EMBL/GenBank/DDBJ databases">
        <title>Annotation of Allomyces macrogynus ATCC 38327.</title>
        <authorList>
            <consortium name="The Broad Institute Genome Sequencing Platform"/>
            <person name="Russ C."/>
            <person name="Cuomo C."/>
            <person name="Burger G."/>
            <person name="Gray M.W."/>
            <person name="Holland P.W.H."/>
            <person name="King N."/>
            <person name="Lang F.B.F."/>
            <person name="Roger A.J."/>
            <person name="Ruiz-Trillo I."/>
            <person name="Young S.K."/>
            <person name="Zeng Q."/>
            <person name="Gargeya S."/>
            <person name="Fitzgerald M."/>
            <person name="Haas B."/>
            <person name="Abouelleil A."/>
            <person name="Alvarado L."/>
            <person name="Arachchi H.M."/>
            <person name="Berlin A."/>
            <person name="Chapman S.B."/>
            <person name="Gearin G."/>
            <person name="Goldberg J."/>
            <person name="Griggs A."/>
            <person name="Gujja S."/>
            <person name="Hansen M."/>
            <person name="Heiman D."/>
            <person name="Howarth C."/>
            <person name="Larimer J."/>
            <person name="Lui A."/>
            <person name="MacDonald P.J.P."/>
            <person name="McCowen C."/>
            <person name="Montmayeur A."/>
            <person name="Murphy C."/>
            <person name="Neiman D."/>
            <person name="Pearson M."/>
            <person name="Priest M."/>
            <person name="Roberts A."/>
            <person name="Saif S."/>
            <person name="Shea T."/>
            <person name="Sisk P."/>
            <person name="Stolte C."/>
            <person name="Sykes S."/>
            <person name="Wortman J."/>
            <person name="Nusbaum C."/>
            <person name="Birren B."/>
        </authorList>
    </citation>
    <scope>NUCLEOTIDE SEQUENCE [LARGE SCALE GENOMIC DNA]</scope>
    <source>
        <strain evidence="4 5">ATCC 38327</strain>
    </source>
</reference>
<dbReference type="STRING" id="578462.A0A0L0TEW0"/>